<accession>A0ABS2DMT8</accession>
<dbReference type="Proteomes" id="UP001518925">
    <property type="component" value="Unassembled WGS sequence"/>
</dbReference>
<evidence type="ECO:0000259" key="1">
    <source>
        <dbReference type="Pfam" id="PF08955"/>
    </source>
</evidence>
<dbReference type="Gene3D" id="3.10.20.420">
    <property type="entry name" value="Bypass-of-forespore C, N-terminal domain"/>
    <property type="match status" value="1"/>
</dbReference>
<gene>
    <name evidence="3" type="ORF">JR050_18860</name>
</gene>
<dbReference type="InterPro" id="IPR015071">
    <property type="entry name" value="BOFC_N"/>
</dbReference>
<organism evidence="3 4">
    <name type="scientific">Bacillus suaedaesalsae</name>
    <dbReference type="NCBI Taxonomy" id="2810349"/>
    <lineage>
        <taxon>Bacteria</taxon>
        <taxon>Bacillati</taxon>
        <taxon>Bacillota</taxon>
        <taxon>Bacilli</taxon>
        <taxon>Bacillales</taxon>
        <taxon>Bacillaceae</taxon>
        <taxon>Bacillus</taxon>
    </lineage>
</organism>
<feature type="domain" description="Bypass of forespore C C-terminal" evidence="1">
    <location>
        <begin position="91"/>
        <end position="163"/>
    </location>
</feature>
<dbReference type="InterPro" id="IPR038117">
    <property type="entry name" value="BofC_C_sf"/>
</dbReference>
<dbReference type="InterPro" id="IPR038118">
    <property type="entry name" value="BOFC_N_sf"/>
</dbReference>
<evidence type="ECO:0000313" key="3">
    <source>
        <dbReference type="EMBL" id="MBM6619726.1"/>
    </source>
</evidence>
<protein>
    <submittedName>
        <fullName evidence="3">Intercompartmental signaling factor BofC</fullName>
    </submittedName>
</protein>
<comment type="caution">
    <text evidence="3">The sequence shown here is derived from an EMBL/GenBank/DDBJ whole genome shotgun (WGS) entry which is preliminary data.</text>
</comment>
<dbReference type="InterPro" id="IPR015050">
    <property type="entry name" value="BofC_C"/>
</dbReference>
<feature type="domain" description="Bypass-of-forespore C N-terminal" evidence="2">
    <location>
        <begin position="39"/>
        <end position="88"/>
    </location>
</feature>
<reference evidence="3 4" key="1">
    <citation type="submission" date="2021-02" db="EMBL/GenBank/DDBJ databases">
        <title>Bacillus sp. RD4P76, an endophyte from a halophyte.</title>
        <authorList>
            <person name="Sun J.-Q."/>
        </authorList>
    </citation>
    <scope>NUCLEOTIDE SEQUENCE [LARGE SCALE GENOMIC DNA]</scope>
    <source>
        <strain evidence="3 4">RD4P76</strain>
    </source>
</reference>
<sequence length="172" mass="19662">MYLSGFDATQADEDIVLSSLKSNAQDHTDAYEVTSPLNVTLILERIYLDGEVSEEIKEVSIQSMEDFWAEYSSWQLIDQDEEQMVFQKNIDDISPLLKANGYFGITENGVLTIFNGKPATDKVIQSFFQIDVKKLESHQHEELRKGIPIQSKDKYVEVLEVFKPFSVTSQKN</sequence>
<proteinExistence type="predicted"/>
<dbReference type="EMBL" id="JAFELM010000044">
    <property type="protein sequence ID" value="MBM6619726.1"/>
    <property type="molecule type" value="Genomic_DNA"/>
</dbReference>
<dbReference type="Pfam" id="PF08977">
    <property type="entry name" value="BOFC_N"/>
    <property type="match status" value="1"/>
</dbReference>
<dbReference type="Pfam" id="PF08955">
    <property type="entry name" value="BofC_C"/>
    <property type="match status" value="1"/>
</dbReference>
<evidence type="ECO:0000259" key="2">
    <source>
        <dbReference type="Pfam" id="PF08977"/>
    </source>
</evidence>
<keyword evidence="4" id="KW-1185">Reference proteome</keyword>
<name>A0ABS2DMT8_9BACI</name>
<dbReference type="Gene3D" id="3.30.70.1740">
    <property type="entry name" value="Bypass-of-forespore C, C-terminal domain"/>
    <property type="match status" value="1"/>
</dbReference>
<evidence type="ECO:0000313" key="4">
    <source>
        <dbReference type="Proteomes" id="UP001518925"/>
    </source>
</evidence>